<dbReference type="EMBL" id="CM055756">
    <property type="protein sequence ID" value="KAJ7990045.1"/>
    <property type="molecule type" value="Genomic_DNA"/>
</dbReference>
<evidence type="ECO:0000313" key="1">
    <source>
        <dbReference type="EMBL" id="KAJ7990045.1"/>
    </source>
</evidence>
<keyword evidence="2" id="KW-1185">Reference proteome</keyword>
<name>A0ACC2FFK8_DALPE</name>
<proteinExistence type="predicted"/>
<reference evidence="1" key="1">
    <citation type="submission" date="2021-05" db="EMBL/GenBank/DDBJ databases">
        <authorList>
            <person name="Pan Q."/>
            <person name="Jouanno E."/>
            <person name="Zahm M."/>
            <person name="Klopp C."/>
            <person name="Cabau C."/>
            <person name="Louis A."/>
            <person name="Berthelot C."/>
            <person name="Parey E."/>
            <person name="Roest Crollius H."/>
            <person name="Montfort J."/>
            <person name="Robinson-Rechavi M."/>
            <person name="Bouchez O."/>
            <person name="Lampietro C."/>
            <person name="Lopez Roques C."/>
            <person name="Donnadieu C."/>
            <person name="Postlethwait J."/>
            <person name="Bobe J."/>
            <person name="Dillon D."/>
            <person name="Chandos A."/>
            <person name="von Hippel F."/>
            <person name="Guiguen Y."/>
        </authorList>
    </citation>
    <scope>NUCLEOTIDE SEQUENCE</scope>
    <source>
        <strain evidence="1">YG-Jan2019</strain>
    </source>
</reference>
<accession>A0ACC2FFK8</accession>
<protein>
    <submittedName>
        <fullName evidence="1">Uncharacterized protein</fullName>
    </submittedName>
</protein>
<evidence type="ECO:0000313" key="2">
    <source>
        <dbReference type="Proteomes" id="UP001157502"/>
    </source>
</evidence>
<dbReference type="Proteomes" id="UP001157502">
    <property type="component" value="Chromosome 29"/>
</dbReference>
<organism evidence="1 2">
    <name type="scientific">Dallia pectoralis</name>
    <name type="common">Alaska blackfish</name>
    <dbReference type="NCBI Taxonomy" id="75939"/>
    <lineage>
        <taxon>Eukaryota</taxon>
        <taxon>Metazoa</taxon>
        <taxon>Chordata</taxon>
        <taxon>Craniata</taxon>
        <taxon>Vertebrata</taxon>
        <taxon>Euteleostomi</taxon>
        <taxon>Actinopterygii</taxon>
        <taxon>Neopterygii</taxon>
        <taxon>Teleostei</taxon>
        <taxon>Protacanthopterygii</taxon>
        <taxon>Esociformes</taxon>
        <taxon>Umbridae</taxon>
        <taxon>Dallia</taxon>
    </lineage>
</organism>
<gene>
    <name evidence="1" type="ORF">DPEC_G00310780</name>
</gene>
<sequence>MMHFSMEMLPLPLYAELWFRPLNGLIWTLLLLFLWYCYRVGSDHPVPGRAHPGKHKSSSRRSVLSRTSSCARAECSATLKVTTSDLWTPCITMETGQEGRGYLTPVLSHALFPAQTTASGRRLYAALQQYAKRYSWVGTGRIHKALRDQATLTDRSSIQRPHLFYLPDVPSIPFFPRDAHRHDIEVLEAHYPIILEEFQAVYKRGVDLKMGWTGLGPKGQAVFSLYSAGVCIAENCRSCPRTYRTLLCLRTFISSNSLGAAGFCLLGPGATLGGEYGPTNTRLQCHLGMQTPPQCEMCVGGEPQCWSQGHCLLVDDSFLHTVSHNGEG</sequence>
<comment type="caution">
    <text evidence="1">The sequence shown here is derived from an EMBL/GenBank/DDBJ whole genome shotgun (WGS) entry which is preliminary data.</text>
</comment>